<sequence length="80" mass="8999">MCFVQLFPRAHFLIAFPPTAHRTNPIEQEDSVRLLQAAVMAAICSALNPSLSETVRIFKRLRDLEKTRCSCRTGGRSSVH</sequence>
<evidence type="ECO:0000313" key="2">
    <source>
        <dbReference type="Proteomes" id="UP001497516"/>
    </source>
</evidence>
<organism evidence="1 2">
    <name type="scientific">Linum trigynum</name>
    <dbReference type="NCBI Taxonomy" id="586398"/>
    <lineage>
        <taxon>Eukaryota</taxon>
        <taxon>Viridiplantae</taxon>
        <taxon>Streptophyta</taxon>
        <taxon>Embryophyta</taxon>
        <taxon>Tracheophyta</taxon>
        <taxon>Spermatophyta</taxon>
        <taxon>Magnoliopsida</taxon>
        <taxon>eudicotyledons</taxon>
        <taxon>Gunneridae</taxon>
        <taxon>Pentapetalae</taxon>
        <taxon>rosids</taxon>
        <taxon>fabids</taxon>
        <taxon>Malpighiales</taxon>
        <taxon>Linaceae</taxon>
        <taxon>Linum</taxon>
    </lineage>
</organism>
<proteinExistence type="predicted"/>
<protein>
    <submittedName>
        <fullName evidence="1">Uncharacterized protein</fullName>
    </submittedName>
</protein>
<gene>
    <name evidence="1" type="ORF">LTRI10_LOCUS44576</name>
</gene>
<dbReference type="Proteomes" id="UP001497516">
    <property type="component" value="Chromosome 7"/>
</dbReference>
<evidence type="ECO:0000313" key="1">
    <source>
        <dbReference type="EMBL" id="CAL1404746.1"/>
    </source>
</evidence>
<reference evidence="1 2" key="1">
    <citation type="submission" date="2024-04" db="EMBL/GenBank/DDBJ databases">
        <authorList>
            <person name="Fracassetti M."/>
        </authorList>
    </citation>
    <scope>NUCLEOTIDE SEQUENCE [LARGE SCALE GENOMIC DNA]</scope>
</reference>
<accession>A0AAV2G2J1</accession>
<dbReference type="EMBL" id="OZ034820">
    <property type="protein sequence ID" value="CAL1404746.1"/>
    <property type="molecule type" value="Genomic_DNA"/>
</dbReference>
<dbReference type="AlphaFoldDB" id="A0AAV2G2J1"/>
<keyword evidence="2" id="KW-1185">Reference proteome</keyword>
<name>A0AAV2G2J1_9ROSI</name>